<reference evidence="1 2" key="1">
    <citation type="submission" date="2018-06" db="EMBL/GenBank/DDBJ databases">
        <authorList>
            <consortium name="Pathogen Informatics"/>
            <person name="Doyle S."/>
        </authorList>
    </citation>
    <scope>NUCLEOTIDE SEQUENCE [LARGE SCALE GENOMIC DNA]</scope>
    <source>
        <strain evidence="1 2">NCTC10926</strain>
    </source>
</reference>
<gene>
    <name evidence="1" type="ORF">NCTC10926_03067</name>
</gene>
<evidence type="ECO:0000313" key="2">
    <source>
        <dbReference type="Proteomes" id="UP000254620"/>
    </source>
</evidence>
<sequence length="40" mass="4407">MRGNCGSAGAVELIIMLIPNGKVFYVSNRKDATEKEHLMI</sequence>
<dbReference type="AlphaFoldDB" id="A0A380Z1Z1"/>
<organism evidence="1 2">
    <name type="scientific">Avibacterium paragallinarum</name>
    <name type="common">Haemophilus gallinarum</name>
    <dbReference type="NCBI Taxonomy" id="728"/>
    <lineage>
        <taxon>Bacteria</taxon>
        <taxon>Pseudomonadati</taxon>
        <taxon>Pseudomonadota</taxon>
        <taxon>Gammaproteobacteria</taxon>
        <taxon>Pasteurellales</taxon>
        <taxon>Pasteurellaceae</taxon>
        <taxon>Avibacterium</taxon>
    </lineage>
</organism>
<dbReference type="EMBL" id="UFSW01000004">
    <property type="protein sequence ID" value="SUV41007.1"/>
    <property type="molecule type" value="Genomic_DNA"/>
</dbReference>
<proteinExistence type="predicted"/>
<dbReference type="Proteomes" id="UP000254620">
    <property type="component" value="Unassembled WGS sequence"/>
</dbReference>
<protein>
    <submittedName>
        <fullName evidence="1">Uncharacterized protein</fullName>
    </submittedName>
</protein>
<name>A0A380Z1Z1_AVIPA</name>
<accession>A0A380Z1Z1</accession>
<evidence type="ECO:0000313" key="1">
    <source>
        <dbReference type="EMBL" id="SUV41007.1"/>
    </source>
</evidence>